<evidence type="ECO:0000313" key="1">
    <source>
        <dbReference type="EMBL" id="VDN20671.1"/>
    </source>
</evidence>
<protein>
    <submittedName>
        <fullName evidence="1 3">Uncharacterized protein</fullName>
    </submittedName>
</protein>
<dbReference type="Proteomes" id="UP000271098">
    <property type="component" value="Unassembled WGS sequence"/>
</dbReference>
<organism evidence="3">
    <name type="scientific">Gongylonema pulchrum</name>
    <dbReference type="NCBI Taxonomy" id="637853"/>
    <lineage>
        <taxon>Eukaryota</taxon>
        <taxon>Metazoa</taxon>
        <taxon>Ecdysozoa</taxon>
        <taxon>Nematoda</taxon>
        <taxon>Chromadorea</taxon>
        <taxon>Rhabditida</taxon>
        <taxon>Spirurina</taxon>
        <taxon>Spiruromorpha</taxon>
        <taxon>Spiruroidea</taxon>
        <taxon>Gongylonematidae</taxon>
        <taxon>Gongylonema</taxon>
    </lineage>
</organism>
<name>A0A183DV24_9BILA</name>
<dbReference type="EMBL" id="UYRT01079415">
    <property type="protein sequence ID" value="VDN20671.1"/>
    <property type="molecule type" value="Genomic_DNA"/>
</dbReference>
<gene>
    <name evidence="1" type="ORF">GPUH_LOCUS12565</name>
</gene>
<reference evidence="3" key="1">
    <citation type="submission" date="2016-06" db="UniProtKB">
        <authorList>
            <consortium name="WormBaseParasite"/>
        </authorList>
    </citation>
    <scope>IDENTIFICATION</scope>
</reference>
<keyword evidence="2" id="KW-1185">Reference proteome</keyword>
<proteinExistence type="predicted"/>
<evidence type="ECO:0000313" key="2">
    <source>
        <dbReference type="Proteomes" id="UP000271098"/>
    </source>
</evidence>
<reference evidence="1 2" key="2">
    <citation type="submission" date="2018-11" db="EMBL/GenBank/DDBJ databases">
        <authorList>
            <consortium name="Pathogen Informatics"/>
        </authorList>
    </citation>
    <scope>NUCLEOTIDE SEQUENCE [LARGE SCALE GENOMIC DNA]</scope>
</reference>
<sequence length="136" mass="15214">MLQERKQNGLQGNFAPGTVTTVSSSIAEQQFLPIKEFEESGDRSNKRGKLSLVQGCSNGGGGCGGSKPQEWDSSSNKLYFYTSTYTATDNIYLIYERGGRKEAGKGKHGMDNRELWRWMLAGWMDGWIDGYIEKLQ</sequence>
<dbReference type="AlphaFoldDB" id="A0A183DV24"/>
<accession>A0A183DV24</accession>
<evidence type="ECO:0000313" key="3">
    <source>
        <dbReference type="WBParaSite" id="GPUH_0001257901-mRNA-1"/>
    </source>
</evidence>
<dbReference type="WBParaSite" id="GPUH_0001257901-mRNA-1">
    <property type="protein sequence ID" value="GPUH_0001257901-mRNA-1"/>
    <property type="gene ID" value="GPUH_0001257901"/>
</dbReference>